<dbReference type="NCBIfam" id="NF035939">
    <property type="entry name" value="TIM_EboE"/>
    <property type="match status" value="1"/>
</dbReference>
<sequence>MQLPDDLGQLTYCLNVHPTQTWDEVRRALEGPVAYVRRTLAPDVSFGLGLRLSAQALEELRAPEARAELKAILRRHDYRLVTMNGFPFGPFHGVPVKAAVYQPDWKQRARLDYTCWLADLMTELAQPGDMLSLSTVPGTYGPLTAGAEAAMADNLLKCVAHCVGLLERTGVSVAIALEPEPCCFLETIEGTLAFFHNYLFCDSAAARVAELSGLSLTQAQAALPRHLGVCYDVCHAAVEFEDPTTSVAALRDAGVPIHKLQLSAALRVPALDTATREGLASFCEPTYLHQVVARSASGLIRYSDLPEALADPQRSDGEEWRVHFHVPIFVADIPPFSTTQDFLVEILALHRRQPISTHLEVETYTWQVLPEALRRQRLEVAVVKELEWVRQQLGVSVDAEALTSG</sequence>
<dbReference type="EMBL" id="CP159578">
    <property type="protein sequence ID" value="XCJ80574.1"/>
    <property type="molecule type" value="Genomic_DNA"/>
</dbReference>
<dbReference type="SUPFAM" id="SSF51658">
    <property type="entry name" value="Xylose isomerase-like"/>
    <property type="match status" value="1"/>
</dbReference>
<dbReference type="RefSeq" id="WP_353981396.1">
    <property type="nucleotide sequence ID" value="NZ_CP159578.1"/>
</dbReference>
<accession>A0AB74UAD5</accession>
<reference evidence="1" key="1">
    <citation type="submission" date="2024-06" db="EMBL/GenBank/DDBJ databases">
        <title>Complete genome of Salinicola endophyticus HNIBRBA4755.</title>
        <authorList>
            <person name="Shin S.Y."/>
            <person name="Kang H."/>
            <person name="Song J."/>
        </authorList>
    </citation>
    <scope>NUCLEOTIDE SEQUENCE</scope>
    <source>
        <strain evidence="1">HNIBRBA4755</strain>
    </source>
</reference>
<gene>
    <name evidence="1" type="primary">eboE</name>
    <name evidence="1" type="ORF">ABV408_05195</name>
</gene>
<evidence type="ECO:0000313" key="1">
    <source>
        <dbReference type="EMBL" id="XCJ80574.1"/>
    </source>
</evidence>
<organism evidence="1">
    <name type="scientific">Salinicola endophyticus</name>
    <dbReference type="NCBI Taxonomy" id="1949083"/>
    <lineage>
        <taxon>Bacteria</taxon>
        <taxon>Pseudomonadati</taxon>
        <taxon>Pseudomonadota</taxon>
        <taxon>Gammaproteobacteria</taxon>
        <taxon>Oceanospirillales</taxon>
        <taxon>Halomonadaceae</taxon>
        <taxon>Salinicola</taxon>
    </lineage>
</organism>
<dbReference type="Gene3D" id="3.20.20.150">
    <property type="entry name" value="Divalent-metal-dependent TIM barrel enzymes"/>
    <property type="match status" value="1"/>
</dbReference>
<protein>
    <submittedName>
        <fullName evidence="1">Metabolite traffic protein EboE</fullName>
    </submittedName>
</protein>
<dbReference type="AlphaFoldDB" id="A0AB74UAD5"/>
<dbReference type="InterPro" id="IPR036237">
    <property type="entry name" value="Xyl_isomerase-like_sf"/>
</dbReference>
<name>A0AB74UAD5_9GAMM</name>
<proteinExistence type="predicted"/>